<accession>A0AAN8YC83</accession>
<sequence length="75" mass="8568">MIAGKGQTKQRLFQFGESIQDRGIKHLMNNSRFQMSFKEGVNVSVHVTGTTRGHGEVQYDIDDLLNFKQVKRKSV</sequence>
<evidence type="ECO:0000313" key="2">
    <source>
        <dbReference type="Proteomes" id="UP001371456"/>
    </source>
</evidence>
<dbReference type="EMBL" id="JBANQN010000006">
    <property type="protein sequence ID" value="KAK6786266.1"/>
    <property type="molecule type" value="Genomic_DNA"/>
</dbReference>
<comment type="caution">
    <text evidence="1">The sequence shown here is derived from an EMBL/GenBank/DDBJ whole genome shotgun (WGS) entry which is preliminary data.</text>
</comment>
<dbReference type="Proteomes" id="UP001371456">
    <property type="component" value="Unassembled WGS sequence"/>
</dbReference>
<organism evidence="1 2">
    <name type="scientific">Solanum bulbocastanum</name>
    <name type="common">Wild potato</name>
    <dbReference type="NCBI Taxonomy" id="147425"/>
    <lineage>
        <taxon>Eukaryota</taxon>
        <taxon>Viridiplantae</taxon>
        <taxon>Streptophyta</taxon>
        <taxon>Embryophyta</taxon>
        <taxon>Tracheophyta</taxon>
        <taxon>Spermatophyta</taxon>
        <taxon>Magnoliopsida</taxon>
        <taxon>eudicotyledons</taxon>
        <taxon>Gunneridae</taxon>
        <taxon>Pentapetalae</taxon>
        <taxon>asterids</taxon>
        <taxon>lamiids</taxon>
        <taxon>Solanales</taxon>
        <taxon>Solanaceae</taxon>
        <taxon>Solanoideae</taxon>
        <taxon>Solaneae</taxon>
        <taxon>Solanum</taxon>
    </lineage>
</organism>
<reference evidence="1 2" key="1">
    <citation type="submission" date="2024-02" db="EMBL/GenBank/DDBJ databases">
        <title>de novo genome assembly of Solanum bulbocastanum strain 11H21.</title>
        <authorList>
            <person name="Hosaka A.J."/>
        </authorList>
    </citation>
    <scope>NUCLEOTIDE SEQUENCE [LARGE SCALE GENOMIC DNA]</scope>
    <source>
        <tissue evidence="1">Young leaves</tissue>
    </source>
</reference>
<keyword evidence="2" id="KW-1185">Reference proteome</keyword>
<gene>
    <name evidence="1" type="ORF">RDI58_014791</name>
</gene>
<evidence type="ECO:0000313" key="1">
    <source>
        <dbReference type="EMBL" id="KAK6786266.1"/>
    </source>
</evidence>
<protein>
    <submittedName>
        <fullName evidence="1">Uncharacterized protein</fullName>
    </submittedName>
</protein>
<dbReference type="AlphaFoldDB" id="A0AAN8YC83"/>
<name>A0AAN8YC83_SOLBU</name>
<proteinExistence type="predicted"/>